<name>Q5LUL4_RUEPO</name>
<dbReference type="eggNOG" id="ENOG5033FET">
    <property type="taxonomic scope" value="Bacteria"/>
</dbReference>
<reference evidence="1 2" key="2">
    <citation type="journal article" date="2014" name="Stand. Genomic Sci.">
        <title>An updated genome annotation for the model marine bacterium Ruegeria pomeroyi DSS-3.</title>
        <authorList>
            <person name="Rivers A.R."/>
            <person name="Smith C.B."/>
            <person name="Moran M.A."/>
        </authorList>
    </citation>
    <scope>GENOME REANNOTATION</scope>
    <source>
        <strain evidence="2">ATCC 700808 / DSM 15171 / DSS-3</strain>
    </source>
</reference>
<dbReference type="AlphaFoldDB" id="Q5LUL4"/>
<accession>Q5LUL4</accession>
<evidence type="ECO:0000313" key="2">
    <source>
        <dbReference type="Proteomes" id="UP000001023"/>
    </source>
</evidence>
<evidence type="ECO:0000313" key="1">
    <source>
        <dbReference type="EMBL" id="AAV94343.1"/>
    </source>
</evidence>
<dbReference type="STRING" id="246200.SPO1040"/>
<dbReference type="HOGENOM" id="CLU_1293779_0_0_5"/>
<keyword evidence="2" id="KW-1185">Reference proteome</keyword>
<dbReference type="KEGG" id="sil:SPO1040"/>
<organism evidence="1 2">
    <name type="scientific">Ruegeria pomeroyi (strain ATCC 700808 / DSM 15171 / DSS-3)</name>
    <name type="common">Silicibacter pomeroyi</name>
    <dbReference type="NCBI Taxonomy" id="246200"/>
    <lineage>
        <taxon>Bacteria</taxon>
        <taxon>Pseudomonadati</taxon>
        <taxon>Pseudomonadota</taxon>
        <taxon>Alphaproteobacteria</taxon>
        <taxon>Rhodobacterales</taxon>
        <taxon>Roseobacteraceae</taxon>
        <taxon>Ruegeria</taxon>
    </lineage>
</organism>
<gene>
    <name evidence="1" type="ordered locus">SPO1040</name>
</gene>
<dbReference type="EMBL" id="CP000031">
    <property type="protein sequence ID" value="AAV94343.1"/>
    <property type="molecule type" value="Genomic_DNA"/>
</dbReference>
<proteinExistence type="predicted"/>
<dbReference type="PaxDb" id="246200-SPO1040"/>
<reference evidence="1 2" key="1">
    <citation type="journal article" date="2004" name="Nature">
        <title>Genome sequence of Silicibacter pomeroyi reveals adaptations to the marine environment.</title>
        <authorList>
            <person name="Moran M.A."/>
            <person name="Buchan A."/>
            <person name="Gonzalez J.M."/>
            <person name="Heidelberg J.F."/>
            <person name="Whitman W.B."/>
            <person name="Kiene R.P."/>
            <person name="Henriksen J.R."/>
            <person name="King G.M."/>
            <person name="Belas R."/>
            <person name="Fuqua C."/>
            <person name="Brinkac L."/>
            <person name="Lewis M."/>
            <person name="Johri S."/>
            <person name="Weaver B."/>
            <person name="Pai G."/>
            <person name="Eisen J.A."/>
            <person name="Rahe E."/>
            <person name="Sheldon W.M."/>
            <person name="Ye W."/>
            <person name="Miller T.R."/>
            <person name="Carlton J."/>
            <person name="Rasko D.A."/>
            <person name="Paulsen I.T."/>
            <person name="Ren Q."/>
            <person name="Daugherty S.C."/>
            <person name="Deboy R.T."/>
            <person name="Dodson R.J."/>
            <person name="Durkin A.S."/>
            <person name="Madupu R."/>
            <person name="Nelson W.C."/>
            <person name="Sullivan S.A."/>
            <person name="Rosovitz M.J."/>
            <person name="Haft D.H."/>
            <person name="Selengut J."/>
            <person name="Ward N."/>
        </authorList>
    </citation>
    <scope>NUCLEOTIDE SEQUENCE [LARGE SCALE GENOMIC DNA]</scope>
    <source>
        <strain evidence="2">ATCC 700808 / DSM 15171 / DSS-3</strain>
    </source>
</reference>
<sequence>MMLTDPDFGQHNSRTPPEELLIFAVLSRAILDLFGPVALASNKAEGKKSRYEALRFLTDHSGAWAKRRTELCDAIGFNGDDVRARVIRVLEGDTRALDVYEGRGSLNQVEKARELWECEKQARADAQTRRKVKPKRQGVRYMEARPKVMALLDRPRTVKELSDETGFSDGVVRTVLNKAIEKGTVEKQGAAYRVPDTPVAATAA</sequence>
<dbReference type="Proteomes" id="UP000001023">
    <property type="component" value="Chromosome"/>
</dbReference>
<protein>
    <submittedName>
        <fullName evidence="1">Uncharacterized protein</fullName>
    </submittedName>
</protein>